<dbReference type="HOGENOM" id="CLU_000288_7_8_1"/>
<accession>A0A015JTS2</accession>
<evidence type="ECO:0000313" key="2">
    <source>
        <dbReference type="Proteomes" id="UP000022910"/>
    </source>
</evidence>
<name>A0A015JTS2_RHIIW</name>
<gene>
    <name evidence="1" type="ORF">RirG_085170</name>
</gene>
<comment type="caution">
    <text evidence="1">The sequence shown here is derived from an EMBL/GenBank/DDBJ whole genome shotgun (WGS) entry which is preliminary data.</text>
</comment>
<dbReference type="EMBL" id="JEMT01016510">
    <property type="protein sequence ID" value="EXX70695.1"/>
    <property type="molecule type" value="Genomic_DNA"/>
</dbReference>
<dbReference type="Proteomes" id="UP000022910">
    <property type="component" value="Unassembled WGS sequence"/>
</dbReference>
<proteinExistence type="predicted"/>
<protein>
    <submittedName>
        <fullName evidence="1">Uncharacterized protein</fullName>
    </submittedName>
</protein>
<dbReference type="AlphaFoldDB" id="A0A015JTS2"/>
<dbReference type="OrthoDB" id="2444240at2759"/>
<keyword evidence="2" id="KW-1185">Reference proteome</keyword>
<evidence type="ECO:0000313" key="1">
    <source>
        <dbReference type="EMBL" id="EXX70695.1"/>
    </source>
</evidence>
<sequence>MRKFGLTTAIWKNGPLSYDAQHNKNWDSTYKKVSLRYLHNSQEVTDEFINKIKSYLTDTYYGISQNPDTKDYILVYSQNYINEYCKKCGNKYDTYYKWCKPCIINYLKDNFTNWTSGNEKIDNFIQEVQLKSDKYSKLFEWIPYVGFTDINEIRKGKYICITHEISLKH</sequence>
<organism evidence="1 2">
    <name type="scientific">Rhizophagus irregularis (strain DAOM 197198w)</name>
    <name type="common">Glomus intraradices</name>
    <dbReference type="NCBI Taxonomy" id="1432141"/>
    <lineage>
        <taxon>Eukaryota</taxon>
        <taxon>Fungi</taxon>
        <taxon>Fungi incertae sedis</taxon>
        <taxon>Mucoromycota</taxon>
        <taxon>Glomeromycotina</taxon>
        <taxon>Glomeromycetes</taxon>
        <taxon>Glomerales</taxon>
        <taxon>Glomeraceae</taxon>
        <taxon>Rhizophagus</taxon>
    </lineage>
</organism>
<reference evidence="1 2" key="1">
    <citation type="submission" date="2014-02" db="EMBL/GenBank/DDBJ databases">
        <title>Single nucleus genome sequencing reveals high similarity among nuclei of an endomycorrhizal fungus.</title>
        <authorList>
            <person name="Lin K."/>
            <person name="Geurts R."/>
            <person name="Zhang Z."/>
            <person name="Limpens E."/>
            <person name="Saunders D.G."/>
            <person name="Mu D."/>
            <person name="Pang E."/>
            <person name="Cao H."/>
            <person name="Cha H."/>
            <person name="Lin T."/>
            <person name="Zhou Q."/>
            <person name="Shang Y."/>
            <person name="Li Y."/>
            <person name="Ivanov S."/>
            <person name="Sharma T."/>
            <person name="Velzen R.V."/>
            <person name="Ruijter N.D."/>
            <person name="Aanen D.K."/>
            <person name="Win J."/>
            <person name="Kamoun S."/>
            <person name="Bisseling T."/>
            <person name="Huang S."/>
        </authorList>
    </citation>
    <scope>NUCLEOTIDE SEQUENCE [LARGE SCALE GENOMIC DNA]</scope>
    <source>
        <strain evidence="2">DAOM197198w</strain>
    </source>
</reference>